<feature type="domain" description="TNase-like" evidence="4">
    <location>
        <begin position="1"/>
        <end position="130"/>
    </location>
</feature>
<dbReference type="PATRIC" id="fig|29557.3.peg.507"/>
<dbReference type="SUPFAM" id="SSF50199">
    <property type="entry name" value="Staphylococcal nuclease"/>
    <property type="match status" value="1"/>
</dbReference>
<dbReference type="PANTHER" id="PTHR12302:SF3">
    <property type="entry name" value="SERINE_THREONINE-PROTEIN KINASE 31"/>
    <property type="match status" value="1"/>
</dbReference>
<dbReference type="Gene3D" id="2.40.50.90">
    <property type="match status" value="1"/>
</dbReference>
<protein>
    <submittedName>
        <fullName evidence="5">Putative nuclease</fullName>
    </submittedName>
</protein>
<evidence type="ECO:0000313" key="5">
    <source>
        <dbReference type="EMBL" id="OAB48794.1"/>
    </source>
</evidence>
<evidence type="ECO:0000259" key="4">
    <source>
        <dbReference type="PROSITE" id="PS50830"/>
    </source>
</evidence>
<keyword evidence="6" id="KW-1185">Reference proteome</keyword>
<organism evidence="5 6">
    <name type="scientific">Mycoplasmopsis gallinarum</name>
    <dbReference type="NCBI Taxonomy" id="29557"/>
    <lineage>
        <taxon>Bacteria</taxon>
        <taxon>Bacillati</taxon>
        <taxon>Mycoplasmatota</taxon>
        <taxon>Mycoplasmoidales</taxon>
        <taxon>Metamycoplasmataceae</taxon>
        <taxon>Mycoplasmopsis</taxon>
    </lineage>
</organism>
<dbReference type="STRING" id="29557.MGALLINA_05110"/>
<comment type="caution">
    <text evidence="5">The sequence shown here is derived from an EMBL/GenBank/DDBJ whole genome shotgun (WGS) entry which is preliminary data.</text>
</comment>
<accession>A0A168RAW9</accession>
<dbReference type="Proteomes" id="UP000076983">
    <property type="component" value="Unassembled WGS sequence"/>
</dbReference>
<dbReference type="PANTHER" id="PTHR12302">
    <property type="entry name" value="EBNA2 BINDING PROTEIN P100"/>
    <property type="match status" value="1"/>
</dbReference>
<keyword evidence="2" id="KW-0255">Endonuclease</keyword>
<dbReference type="SMART" id="SM00318">
    <property type="entry name" value="SNc"/>
    <property type="match status" value="1"/>
</dbReference>
<dbReference type="EMBL" id="LVLH01000040">
    <property type="protein sequence ID" value="OAB48794.1"/>
    <property type="molecule type" value="Genomic_DNA"/>
</dbReference>
<dbReference type="InterPro" id="IPR035437">
    <property type="entry name" value="SNase_OB-fold_sf"/>
</dbReference>
<sequence>MNNQYIGLRIFGIDTPEIKKSNDEKLALKENYYGQKAKQELIRLLKWKVIKIKILKIDKYQRKVVILKNYQNVDVAMQLLKKGLARVKYVSLYKYSKPYWIVDDKLIEYYYKMVNLENEARKLNLGIWKENLKYVFHKN</sequence>
<reference evidence="5 6" key="1">
    <citation type="submission" date="2016-03" db="EMBL/GenBank/DDBJ databases">
        <title>Genome sequence of Mycoplasma gallinarum strain Mgn_IPT.</title>
        <authorList>
            <person name="Yacoub E."/>
            <person name="Sirand-Pugnet P."/>
            <person name="Barre A."/>
            <person name="Maurier F."/>
            <person name="Blanchard A."/>
            <person name="Ben Abdelmoumen B.M."/>
        </authorList>
    </citation>
    <scope>NUCLEOTIDE SEQUENCE [LARGE SCALE GENOMIC DNA]</scope>
    <source>
        <strain evidence="5 6">Mgn_IPT</strain>
    </source>
</reference>
<gene>
    <name evidence="5" type="ORF">MGALLINA_05110</name>
</gene>
<keyword evidence="1" id="KW-0540">Nuclease</keyword>
<proteinExistence type="predicted"/>
<evidence type="ECO:0000313" key="6">
    <source>
        <dbReference type="Proteomes" id="UP000076983"/>
    </source>
</evidence>
<keyword evidence="3" id="KW-0378">Hydrolase</keyword>
<dbReference type="GO" id="GO:0004519">
    <property type="term" value="F:endonuclease activity"/>
    <property type="evidence" value="ECO:0007669"/>
    <property type="project" value="UniProtKB-KW"/>
</dbReference>
<name>A0A168RAW9_9BACT</name>
<dbReference type="AlphaFoldDB" id="A0A168RAW9"/>
<evidence type="ECO:0000256" key="1">
    <source>
        <dbReference type="ARBA" id="ARBA00022722"/>
    </source>
</evidence>
<dbReference type="GO" id="GO:0016787">
    <property type="term" value="F:hydrolase activity"/>
    <property type="evidence" value="ECO:0007669"/>
    <property type="project" value="UniProtKB-KW"/>
</dbReference>
<evidence type="ECO:0000256" key="2">
    <source>
        <dbReference type="ARBA" id="ARBA00022759"/>
    </source>
</evidence>
<dbReference type="Pfam" id="PF00565">
    <property type="entry name" value="SNase"/>
    <property type="match status" value="1"/>
</dbReference>
<evidence type="ECO:0000256" key="3">
    <source>
        <dbReference type="ARBA" id="ARBA00022801"/>
    </source>
</evidence>
<dbReference type="InterPro" id="IPR016071">
    <property type="entry name" value="Staphylococal_nuclease_OB-fold"/>
</dbReference>
<dbReference type="PROSITE" id="PS50830">
    <property type="entry name" value="TNASE_3"/>
    <property type="match status" value="1"/>
</dbReference>